<dbReference type="EMBL" id="CACRTF010000026">
    <property type="protein sequence ID" value="VYT57049.1"/>
    <property type="molecule type" value="Genomic_DNA"/>
</dbReference>
<dbReference type="AlphaFoldDB" id="A0A6M5GKH7"/>
<name>A0A6M5GKH7_9FIRM</name>
<accession>A0A6M5GKH7</accession>
<dbReference type="RefSeq" id="WP_002574855.1">
    <property type="nucleotide sequence ID" value="NZ_DBFWLP010000039.1"/>
</dbReference>
<sequence length="140" mass="16117">MGQLMNDIVSTADAFTSNFSDKGPFDYSIESLVLVDNLLEELSDYEWDEDNLYSLESMVGCYVFETARRNYGGEYRWAEKEQQPLLIAGLPDFFVSIRAWEKVKGRVMNGKEDNIPFYIAGYKEHIERGKNKKGYSVTIV</sequence>
<evidence type="ECO:0000313" key="1">
    <source>
        <dbReference type="EMBL" id="VYT57049.1"/>
    </source>
</evidence>
<proteinExistence type="predicted"/>
<protein>
    <submittedName>
        <fullName evidence="1">Uncharacterized protein</fullName>
    </submittedName>
</protein>
<organism evidence="1">
    <name type="scientific">Enterocloster bolteae</name>
    <dbReference type="NCBI Taxonomy" id="208479"/>
    <lineage>
        <taxon>Bacteria</taxon>
        <taxon>Bacillati</taxon>
        <taxon>Bacillota</taxon>
        <taxon>Clostridia</taxon>
        <taxon>Lachnospirales</taxon>
        <taxon>Lachnospiraceae</taxon>
        <taxon>Enterocloster</taxon>
    </lineage>
</organism>
<gene>
    <name evidence="1" type="ORF">CBLFYP116_05878</name>
</gene>
<reference evidence="1" key="1">
    <citation type="submission" date="2019-11" db="EMBL/GenBank/DDBJ databases">
        <authorList>
            <person name="Feng L."/>
        </authorList>
    </citation>
    <scope>NUCLEOTIDE SEQUENCE</scope>
    <source>
        <strain evidence="1">CbolteaeLFYP116</strain>
    </source>
</reference>